<dbReference type="EMBL" id="GL378388">
    <property type="protein sequence ID" value="EFJ41939.1"/>
    <property type="molecule type" value="Genomic_DNA"/>
</dbReference>
<keyword evidence="3" id="KW-1185">Reference proteome</keyword>
<dbReference type="InParanoid" id="D8UEB5"/>
<dbReference type="Proteomes" id="UP000001058">
    <property type="component" value="Unassembled WGS sequence"/>
</dbReference>
<dbReference type="AlphaFoldDB" id="D8UEB5"/>
<protein>
    <submittedName>
        <fullName evidence="2">Uncharacterized protein</fullName>
    </submittedName>
</protein>
<dbReference type="RefSeq" id="XP_002956976.1">
    <property type="nucleotide sequence ID" value="XM_002956930.1"/>
</dbReference>
<evidence type="ECO:0000313" key="2">
    <source>
        <dbReference type="EMBL" id="EFJ41939.1"/>
    </source>
</evidence>
<dbReference type="OrthoDB" id="543851at2759"/>
<evidence type="ECO:0000313" key="3">
    <source>
        <dbReference type="Proteomes" id="UP000001058"/>
    </source>
</evidence>
<dbReference type="KEGG" id="vcn:VOLCADRAFT_98053"/>
<sequence length="389" mass="41777">MVIATPRAALLLLLALQGLSWLATLAQAEREAISSDLSEIVADLTNRPHDDVLQVKEPAGGGDIHLDEIDLDDLPGDAGSRKLMSSILGGPLPGLTLIPPGFPAPKPLSAASLGLMGHMGVLGKVGASELAFASYVVEGTDPVAIALRQLSIVAIESYGTAVQNSIRRAVARIDARLARYSSFLKREARALKKADAQDLLAAVQREIRMLVIARAALKDLSARQVAYVRFLTSAASSWTSWFYGIQLELNRVLYNLGDVTRLVGLLLKPFIDAWKFEQKFFNTLYNIIFRAYVRERNRLTITPVATLMYRFGSGKNIQFMIDRVTSLAEALGAGGNADALLAAARSARDQVAAALQMPARSAAAAAGQQMPALQRLADMLRSRVAAGGS</sequence>
<reference evidence="2 3" key="1">
    <citation type="journal article" date="2010" name="Science">
        <title>Genomic analysis of organismal complexity in the multicellular green alga Volvox carteri.</title>
        <authorList>
            <person name="Prochnik S.E."/>
            <person name="Umen J."/>
            <person name="Nedelcu A.M."/>
            <person name="Hallmann A."/>
            <person name="Miller S.M."/>
            <person name="Nishii I."/>
            <person name="Ferris P."/>
            <person name="Kuo A."/>
            <person name="Mitros T."/>
            <person name="Fritz-Laylin L.K."/>
            <person name="Hellsten U."/>
            <person name="Chapman J."/>
            <person name="Simakov O."/>
            <person name="Rensing S.A."/>
            <person name="Terry A."/>
            <person name="Pangilinan J."/>
            <person name="Kapitonov V."/>
            <person name="Jurka J."/>
            <person name="Salamov A."/>
            <person name="Shapiro H."/>
            <person name="Schmutz J."/>
            <person name="Grimwood J."/>
            <person name="Lindquist E."/>
            <person name="Lucas S."/>
            <person name="Grigoriev I.V."/>
            <person name="Schmitt R."/>
            <person name="Kirk D."/>
            <person name="Rokhsar D.S."/>
        </authorList>
    </citation>
    <scope>NUCLEOTIDE SEQUENCE [LARGE SCALE GENOMIC DNA]</scope>
    <source>
        <strain evidence="3">f. Nagariensis / Eve</strain>
    </source>
</reference>
<organism evidence="3">
    <name type="scientific">Volvox carteri f. nagariensis</name>
    <dbReference type="NCBI Taxonomy" id="3068"/>
    <lineage>
        <taxon>Eukaryota</taxon>
        <taxon>Viridiplantae</taxon>
        <taxon>Chlorophyta</taxon>
        <taxon>core chlorophytes</taxon>
        <taxon>Chlorophyceae</taxon>
        <taxon>CS clade</taxon>
        <taxon>Chlamydomonadales</taxon>
        <taxon>Volvocaceae</taxon>
        <taxon>Volvox</taxon>
    </lineage>
</organism>
<proteinExistence type="predicted"/>
<dbReference type="GeneID" id="9622783"/>
<accession>D8UEB5</accession>
<name>D8UEB5_VOLCA</name>
<feature type="chain" id="PRO_5003124426" evidence="1">
    <location>
        <begin position="29"/>
        <end position="389"/>
    </location>
</feature>
<evidence type="ECO:0000256" key="1">
    <source>
        <dbReference type="SAM" id="SignalP"/>
    </source>
</evidence>
<feature type="signal peptide" evidence="1">
    <location>
        <begin position="1"/>
        <end position="28"/>
    </location>
</feature>
<keyword evidence="1" id="KW-0732">Signal</keyword>
<gene>
    <name evidence="2" type="ORF">VOLCADRAFT_98053</name>
</gene>